<sequence>MRKAILLIFWGLLIVFLDFRLNEFDVLMDPLGYVITTVGFNFFANNIQPARTAQIISILLAGLVIPEMFVDPNATYTTLGLWNFYFLGVTILSIVLAYYIFLLLIELADQMNRSDLKRRTEKTMKAYLVIMFFIALLNTFSINVSHLLGFIIILAIAGLITQIVFLVLIFKFRTIDETDHQQISMEG</sequence>
<keyword evidence="3" id="KW-1185">Reference proteome</keyword>
<feature type="transmembrane region" description="Helical" evidence="1">
    <location>
        <begin position="150"/>
        <end position="170"/>
    </location>
</feature>
<organism evidence="2 3">
    <name type="scientific">Piscibacillus salipiscarius</name>
    <dbReference type="NCBI Taxonomy" id="299480"/>
    <lineage>
        <taxon>Bacteria</taxon>
        <taxon>Bacillati</taxon>
        <taxon>Bacillota</taxon>
        <taxon>Bacilli</taxon>
        <taxon>Bacillales</taxon>
        <taxon>Bacillaceae</taxon>
        <taxon>Piscibacillus</taxon>
    </lineage>
</organism>
<keyword evidence="1" id="KW-1133">Transmembrane helix</keyword>
<keyword evidence="1" id="KW-0472">Membrane</keyword>
<reference evidence="3" key="1">
    <citation type="journal article" date="2019" name="Int. J. Syst. Evol. Microbiol.">
        <title>The Global Catalogue of Microorganisms (GCM) 10K type strain sequencing project: providing services to taxonomists for standard genome sequencing and annotation.</title>
        <authorList>
            <consortium name="The Broad Institute Genomics Platform"/>
            <consortium name="The Broad Institute Genome Sequencing Center for Infectious Disease"/>
            <person name="Wu L."/>
            <person name="Ma J."/>
        </authorList>
    </citation>
    <scope>NUCLEOTIDE SEQUENCE [LARGE SCALE GENOMIC DNA]</scope>
    <source>
        <strain evidence="3">TISTR 1571</strain>
    </source>
</reference>
<evidence type="ECO:0000313" key="3">
    <source>
        <dbReference type="Proteomes" id="UP001597452"/>
    </source>
</evidence>
<dbReference type="Proteomes" id="UP001597452">
    <property type="component" value="Unassembled WGS sequence"/>
</dbReference>
<feature type="transmembrane region" description="Helical" evidence="1">
    <location>
        <begin position="54"/>
        <end position="70"/>
    </location>
</feature>
<feature type="transmembrane region" description="Helical" evidence="1">
    <location>
        <begin position="82"/>
        <end position="105"/>
    </location>
</feature>
<accession>A0ABW5QB83</accession>
<feature type="transmembrane region" description="Helical" evidence="1">
    <location>
        <begin position="126"/>
        <end position="144"/>
    </location>
</feature>
<protein>
    <submittedName>
        <fullName evidence="2">Uncharacterized protein</fullName>
    </submittedName>
</protein>
<proteinExistence type="predicted"/>
<dbReference type="RefSeq" id="WP_377329019.1">
    <property type="nucleotide sequence ID" value="NZ_JBHUMZ010000022.1"/>
</dbReference>
<feature type="transmembrane region" description="Helical" evidence="1">
    <location>
        <begin position="30"/>
        <end position="47"/>
    </location>
</feature>
<comment type="caution">
    <text evidence="2">The sequence shown here is derived from an EMBL/GenBank/DDBJ whole genome shotgun (WGS) entry which is preliminary data.</text>
</comment>
<evidence type="ECO:0000313" key="2">
    <source>
        <dbReference type="EMBL" id="MFD2639194.1"/>
    </source>
</evidence>
<dbReference type="EMBL" id="JBHUMZ010000022">
    <property type="protein sequence ID" value="MFD2639194.1"/>
    <property type="molecule type" value="Genomic_DNA"/>
</dbReference>
<gene>
    <name evidence="2" type="ORF">ACFSW4_09985</name>
</gene>
<name>A0ABW5QB83_9BACI</name>
<evidence type="ECO:0000256" key="1">
    <source>
        <dbReference type="SAM" id="Phobius"/>
    </source>
</evidence>
<keyword evidence="1" id="KW-0812">Transmembrane</keyword>